<organism evidence="1 2">
    <name type="scientific">Pseudomonas wadenswilerensis</name>
    <dbReference type="NCBI Taxonomy" id="1785161"/>
    <lineage>
        <taxon>Bacteria</taxon>
        <taxon>Pseudomonadati</taxon>
        <taxon>Pseudomonadota</taxon>
        <taxon>Gammaproteobacteria</taxon>
        <taxon>Pseudomonadales</taxon>
        <taxon>Pseudomonadaceae</taxon>
        <taxon>Pseudomonas</taxon>
    </lineage>
</organism>
<evidence type="ECO:0000313" key="1">
    <source>
        <dbReference type="EMBL" id="SUQ63765.1"/>
    </source>
</evidence>
<accession>A0A380T1D0</accession>
<gene>
    <name evidence="1" type="ORF">CCOS864_03218</name>
</gene>
<dbReference type="AlphaFoldDB" id="A0A380T1D0"/>
<proteinExistence type="predicted"/>
<sequence length="58" mass="6344">MGRIGGPGVALGVYLAEAWSTLHALEYSGYQTRPLDLQRQGEGREVAEWIEGKIVARS</sequence>
<keyword evidence="2" id="KW-1185">Reference proteome</keyword>
<dbReference type="Proteomes" id="UP000255177">
    <property type="component" value="Unassembled WGS sequence"/>
</dbReference>
<protein>
    <submittedName>
        <fullName evidence="1">Uncharacterized protein</fullName>
    </submittedName>
</protein>
<name>A0A380T1D0_9PSED</name>
<reference evidence="2" key="1">
    <citation type="submission" date="2018-07" db="EMBL/GenBank/DDBJ databases">
        <authorList>
            <person name="Blom J."/>
        </authorList>
    </citation>
    <scope>NUCLEOTIDE SEQUENCE [LARGE SCALE GENOMIC DNA]</scope>
    <source>
        <strain evidence="2">CCOS 864</strain>
    </source>
</reference>
<evidence type="ECO:0000313" key="2">
    <source>
        <dbReference type="Proteomes" id="UP000255177"/>
    </source>
</evidence>
<dbReference type="EMBL" id="UIDD01000008">
    <property type="protein sequence ID" value="SUQ63765.1"/>
    <property type="molecule type" value="Genomic_DNA"/>
</dbReference>